<name>A0ACB5S099_9PEZI</name>
<reference evidence="1" key="1">
    <citation type="submission" date="2024-09" db="EMBL/GenBank/DDBJ databases">
        <title>Draft Genome Sequences of Neofusicoccum parvum.</title>
        <authorList>
            <person name="Ashida A."/>
            <person name="Camagna M."/>
            <person name="Tanaka A."/>
            <person name="Takemoto D."/>
        </authorList>
    </citation>
    <scope>NUCLEOTIDE SEQUENCE</scope>
    <source>
        <strain evidence="1">PPO83</strain>
    </source>
</reference>
<sequence length="189" mass="22138">MYKHNAMLDVEKQIWMLRSYAEKVQGFGWSLAMLPLNPEYWAQLGQAIRTIPVPVVTDHHALLKGKSMLPKGMEVSSQPGLEPILELLKSGNFWIKLSAPYRSSEQAPYYEDMKELVQILVKANPKRVLWGSDWPHTPRMKVRTKEEALAETSFLDVDDRQWLLSLRGWLTDEEWQLLMVKNPEELFWW</sequence>
<protein>
    <submittedName>
        <fullName evidence="1">Uncharacterized protein LTHEOB_3320</fullName>
    </submittedName>
</protein>
<dbReference type="EMBL" id="BSXG01000026">
    <property type="protein sequence ID" value="GME26188.1"/>
    <property type="molecule type" value="Genomic_DNA"/>
</dbReference>
<evidence type="ECO:0000313" key="2">
    <source>
        <dbReference type="Proteomes" id="UP001165186"/>
    </source>
</evidence>
<organism evidence="1 2">
    <name type="scientific">Neofusicoccum parvum</name>
    <dbReference type="NCBI Taxonomy" id="310453"/>
    <lineage>
        <taxon>Eukaryota</taxon>
        <taxon>Fungi</taxon>
        <taxon>Dikarya</taxon>
        <taxon>Ascomycota</taxon>
        <taxon>Pezizomycotina</taxon>
        <taxon>Dothideomycetes</taxon>
        <taxon>Dothideomycetes incertae sedis</taxon>
        <taxon>Botryosphaeriales</taxon>
        <taxon>Botryosphaeriaceae</taxon>
        <taxon>Neofusicoccum</taxon>
    </lineage>
</organism>
<evidence type="ECO:0000313" key="1">
    <source>
        <dbReference type="EMBL" id="GME26188.1"/>
    </source>
</evidence>
<gene>
    <name evidence="1" type="primary">g4652</name>
    <name evidence="1" type="ORF">NpPPO83_00004652</name>
</gene>
<proteinExistence type="predicted"/>
<dbReference type="Proteomes" id="UP001165186">
    <property type="component" value="Unassembled WGS sequence"/>
</dbReference>
<keyword evidence="2" id="KW-1185">Reference proteome</keyword>
<accession>A0ACB5S099</accession>
<comment type="caution">
    <text evidence="1">The sequence shown here is derived from an EMBL/GenBank/DDBJ whole genome shotgun (WGS) entry which is preliminary data.</text>
</comment>